<organism evidence="1 2">
    <name type="scientific">Mycobacterium phage JoeDirt</name>
    <dbReference type="NCBI Taxonomy" id="2920882"/>
    <lineage>
        <taxon>Viruses</taxon>
        <taxon>Duplodnaviria</taxon>
        <taxon>Heunggongvirae</taxon>
        <taxon>Uroviricota</taxon>
        <taxon>Caudoviricetes</taxon>
        <taxon>Vilmaviridae</taxon>
        <taxon>Lclasvirinae</taxon>
        <taxon>Bronvirus</taxon>
        <taxon>Bronvirus joedirt</taxon>
        <taxon>Mycobacterium virus JoeDirt</taxon>
    </lineage>
</organism>
<gene>
    <name evidence="1" type="primary">81</name>
    <name evidence="1" type="ORF">JOEDIRT_81</name>
</gene>
<protein>
    <submittedName>
        <fullName evidence="1">Uncharacterized protein</fullName>
    </submittedName>
</protein>
<dbReference type="Proteomes" id="UP000223696">
    <property type="component" value="Segment"/>
</dbReference>
<reference evidence="1 2" key="1">
    <citation type="journal article" date="2012" name="J. Virol.">
        <title>Complete Genome Sequences of 138 Mycobacteriophages.</title>
        <authorList>
            <consortium name="the Science Education Alliance Phage Hunters Advancing Genomics and Evolutionary Science Program"/>
            <consortium name="the KwaZulu-Natal Research Institute for Tuberculosis and HIV Mycobacterial Genetics Course Students"/>
            <consortium name="the Phage Hunters Integrating Research and Education Program"/>
            <person name="Hatfull G.F."/>
        </authorList>
    </citation>
    <scope>NUCLEOTIDE SEQUENCE [LARGE SCALE GENOMIC DNA]</scope>
    <source>
        <strain evidence="2">JoeDirt</strain>
    </source>
</reference>
<evidence type="ECO:0000313" key="1">
    <source>
        <dbReference type="EMBL" id="AEK07169.1"/>
    </source>
</evidence>
<dbReference type="GeneID" id="40232632"/>
<keyword evidence="2" id="KW-1185">Reference proteome</keyword>
<accession>G1BQL0</accession>
<dbReference type="KEGG" id="vg:40232632"/>
<dbReference type="EMBL" id="JF704108">
    <property type="protein sequence ID" value="AEK07169.1"/>
    <property type="molecule type" value="Genomic_DNA"/>
</dbReference>
<evidence type="ECO:0000313" key="2">
    <source>
        <dbReference type="Proteomes" id="UP000223696"/>
    </source>
</evidence>
<sequence>MRKRRKRHRRNWGEFLGSLFGAFIEGFLDIWD</sequence>
<dbReference type="RefSeq" id="YP_009635926.1">
    <property type="nucleotide sequence ID" value="NC_042313.1"/>
</dbReference>
<name>G1BQL0_9CAUD</name>
<proteinExistence type="predicted"/>